<evidence type="ECO:0000256" key="8">
    <source>
        <dbReference type="NCBIfam" id="TIGR00484"/>
    </source>
</evidence>
<dbReference type="PROSITE" id="PS00301">
    <property type="entry name" value="G_TR_1"/>
    <property type="match status" value="1"/>
</dbReference>
<dbReference type="Gene3D" id="2.40.30.10">
    <property type="entry name" value="Translation factors"/>
    <property type="match status" value="1"/>
</dbReference>
<evidence type="ECO:0000256" key="3">
    <source>
        <dbReference type="ARBA" id="ARBA00022768"/>
    </source>
</evidence>
<feature type="domain" description="Tr-type G" evidence="9">
    <location>
        <begin position="13"/>
        <end position="288"/>
    </location>
</feature>
<protein>
    <recommendedName>
        <fullName evidence="7 8">Elongation factor G</fullName>
        <shortName evidence="7">EF-G</shortName>
    </recommendedName>
</protein>
<organism evidence="10 11">
    <name type="scientific">Bdellovibrio bacteriovorus</name>
    <dbReference type="NCBI Taxonomy" id="959"/>
    <lineage>
        <taxon>Bacteria</taxon>
        <taxon>Pseudomonadati</taxon>
        <taxon>Bdellovibrionota</taxon>
        <taxon>Bdellovibrionia</taxon>
        <taxon>Bdellovibrionales</taxon>
        <taxon>Pseudobdellovibrionaceae</taxon>
        <taxon>Bdellovibrio</taxon>
    </lineage>
</organism>
<dbReference type="GO" id="GO:0032790">
    <property type="term" value="P:ribosome disassembly"/>
    <property type="evidence" value="ECO:0007669"/>
    <property type="project" value="TreeGrafter"/>
</dbReference>
<dbReference type="GO" id="GO:0005525">
    <property type="term" value="F:GTP binding"/>
    <property type="evidence" value="ECO:0007669"/>
    <property type="project" value="UniProtKB-UniRule"/>
</dbReference>
<keyword evidence="3 7" id="KW-0251">Elongation factor</keyword>
<comment type="subcellular location">
    <subcellularLocation>
        <location evidence="7">Cytoplasm</location>
    </subcellularLocation>
</comment>
<dbReference type="PANTHER" id="PTHR43261">
    <property type="entry name" value="TRANSLATION ELONGATION FACTOR G-RELATED"/>
    <property type="match status" value="1"/>
</dbReference>
<proteinExistence type="inferred from homology"/>
<dbReference type="SMART" id="SM00889">
    <property type="entry name" value="EFG_IV"/>
    <property type="match status" value="1"/>
</dbReference>
<dbReference type="CDD" id="cd01886">
    <property type="entry name" value="EF-G"/>
    <property type="match status" value="1"/>
</dbReference>
<evidence type="ECO:0000256" key="6">
    <source>
        <dbReference type="ARBA" id="ARBA00024731"/>
    </source>
</evidence>
<dbReference type="InterPro" id="IPR009000">
    <property type="entry name" value="Transl_B-barrel_sf"/>
</dbReference>
<dbReference type="FunFam" id="3.30.70.240:FF:000001">
    <property type="entry name" value="Elongation factor G"/>
    <property type="match status" value="1"/>
</dbReference>
<dbReference type="Gene3D" id="3.30.70.240">
    <property type="match status" value="1"/>
</dbReference>
<dbReference type="HAMAP" id="MF_00054_B">
    <property type="entry name" value="EF_G_EF_2_B"/>
    <property type="match status" value="1"/>
</dbReference>
<name>A0A150WG08_BDEBC</name>
<dbReference type="CDD" id="cd04088">
    <property type="entry name" value="EFG_mtEFG_II"/>
    <property type="match status" value="1"/>
</dbReference>
<evidence type="ECO:0000256" key="7">
    <source>
        <dbReference type="HAMAP-Rule" id="MF_00054"/>
    </source>
</evidence>
<dbReference type="EMBL" id="LUKF01000016">
    <property type="protein sequence ID" value="KYG61979.1"/>
    <property type="molecule type" value="Genomic_DNA"/>
</dbReference>
<dbReference type="CDD" id="cd16262">
    <property type="entry name" value="EFG_III"/>
    <property type="match status" value="1"/>
</dbReference>
<evidence type="ECO:0000256" key="4">
    <source>
        <dbReference type="ARBA" id="ARBA00022917"/>
    </source>
</evidence>
<dbReference type="GO" id="GO:0003924">
    <property type="term" value="F:GTPase activity"/>
    <property type="evidence" value="ECO:0007669"/>
    <property type="project" value="InterPro"/>
</dbReference>
<reference evidence="10 11" key="1">
    <citation type="submission" date="2016-03" db="EMBL/GenBank/DDBJ databases">
        <authorList>
            <person name="Ploux O."/>
        </authorList>
    </citation>
    <scope>NUCLEOTIDE SEQUENCE [LARGE SCALE GENOMIC DNA]</scope>
    <source>
        <strain evidence="10 11">BER2</strain>
    </source>
</reference>
<dbReference type="Pfam" id="PF00679">
    <property type="entry name" value="EFG_C"/>
    <property type="match status" value="1"/>
</dbReference>
<comment type="similarity">
    <text evidence="1 7">Belongs to the TRAFAC class translation factor GTPase superfamily. Classic translation factor GTPase family. EF-G/EF-2 subfamily.</text>
</comment>
<dbReference type="InterPro" id="IPR000795">
    <property type="entry name" value="T_Tr_GTP-bd_dom"/>
</dbReference>
<keyword evidence="7" id="KW-0963">Cytoplasm</keyword>
<dbReference type="InterPro" id="IPR014721">
    <property type="entry name" value="Ribsml_uS5_D2-typ_fold_subgr"/>
</dbReference>
<dbReference type="NCBIfam" id="NF009381">
    <property type="entry name" value="PRK12740.1-5"/>
    <property type="match status" value="1"/>
</dbReference>
<dbReference type="SUPFAM" id="SSF50447">
    <property type="entry name" value="Translation proteins"/>
    <property type="match status" value="1"/>
</dbReference>
<dbReference type="InterPro" id="IPR035649">
    <property type="entry name" value="EFG_V"/>
</dbReference>
<evidence type="ECO:0000256" key="2">
    <source>
        <dbReference type="ARBA" id="ARBA00022741"/>
    </source>
</evidence>
<dbReference type="Gene3D" id="3.40.50.300">
    <property type="entry name" value="P-loop containing nucleotide triphosphate hydrolases"/>
    <property type="match status" value="1"/>
</dbReference>
<evidence type="ECO:0000256" key="1">
    <source>
        <dbReference type="ARBA" id="ARBA00005870"/>
    </source>
</evidence>
<dbReference type="SUPFAM" id="SSF54980">
    <property type="entry name" value="EF-G C-terminal domain-like"/>
    <property type="match status" value="2"/>
</dbReference>
<dbReference type="InterPro" id="IPR020568">
    <property type="entry name" value="Ribosomal_Su5_D2-typ_SF"/>
</dbReference>
<comment type="caution">
    <text evidence="10">The sequence shown here is derived from an EMBL/GenBank/DDBJ whole genome shotgun (WGS) entry which is preliminary data.</text>
</comment>
<dbReference type="Pfam" id="PF03764">
    <property type="entry name" value="EFG_IV"/>
    <property type="match status" value="1"/>
</dbReference>
<dbReference type="FunFam" id="3.30.70.870:FF:000001">
    <property type="entry name" value="Elongation factor G"/>
    <property type="match status" value="1"/>
</dbReference>
<dbReference type="OrthoDB" id="5287257at2"/>
<dbReference type="NCBIfam" id="TIGR00484">
    <property type="entry name" value="EF-G"/>
    <property type="match status" value="1"/>
</dbReference>
<dbReference type="CDD" id="cd03713">
    <property type="entry name" value="EFG_mtEFG_C"/>
    <property type="match status" value="1"/>
</dbReference>
<dbReference type="SUPFAM" id="SSF54211">
    <property type="entry name" value="Ribosomal protein S5 domain 2-like"/>
    <property type="match status" value="1"/>
</dbReference>
<dbReference type="GO" id="GO:0003746">
    <property type="term" value="F:translation elongation factor activity"/>
    <property type="evidence" value="ECO:0007669"/>
    <property type="project" value="UniProtKB-UniRule"/>
</dbReference>
<dbReference type="InterPro" id="IPR004540">
    <property type="entry name" value="Transl_elong_EFG/EF2"/>
</dbReference>
<sequence length="701" mass="77348">MSAKDPKVVADLKYTRNIGIMAHIDAGKTTTTERILYYTGKSHKIGEVHDGDATMDWMVQEQERGITITSAATMAFWKDHRINIIDTPGHVDFTIEVERSLRVLDGAIAVFDGVNGVEPQSETVWKQADKYKVPRICFVNKMDRVGADFVMSYGTIKDKLNANPIPVQVPIGMEDTFRGVVDLLENRAYMWDQSGMGDHFEITDVPNDMKEEVTRFRTEVIEKIVEFEDELLEKYLNGEEVTVAELKRALRKGTLELKAFPVFCGAAFKNKGVQPLLDGVIDYLPSPIEVPDIVGHDPQKPEKEIVCKTDFDANVAALAFKIANDPFAGTLTYIRVYSGEVKVGDQLFNPRTEKKERIQKLVKMHANSREEITSLKAGDIGAVVGLKFTATGDTLCETSHAVVLETITFPEPVISVAIEAKSSADQEKMLQGLEKLGKEDPSCRLRNDPETGQILLSGMGELHLEILVDRLLREHKVQANVGNPQVSYREGISSSATVEHVYEREVAGEQQYAKVSLTIEPISQHDGIQFVSKVSVSKEFTAPFLKAVENGFKEAAEVGPLASYSMIGIKGTLNSVEVRPEASSEMAFKAATSLAFRDAVKSATVELLEPIFKLEVTCPDEFVGNVVGDLNSRRGKILTMNAKVGGGQVISAEAPLANLFGYATNVRSLSQGRASFSMEFLEYAVVPAKAKTEILHKMGRY</sequence>
<accession>A0A150WG08</accession>
<dbReference type="PRINTS" id="PR00315">
    <property type="entry name" value="ELONGATNFCT"/>
</dbReference>
<evidence type="ECO:0000313" key="10">
    <source>
        <dbReference type="EMBL" id="KYG61979.1"/>
    </source>
</evidence>
<comment type="function">
    <text evidence="6 7">Catalyzes the GTP-dependent ribosomal translocation step during translation elongation. During this step, the ribosome changes from the pre-translocational (PRE) to the post-translocational (POST) state as the newly formed A-site-bound peptidyl-tRNA and P-site-bound deacylated tRNA move to the P and E sites, respectively. Catalyzes the coordinated movement of the two tRNA molecules, the mRNA and conformational changes in the ribosome.</text>
</comment>
<evidence type="ECO:0000259" key="9">
    <source>
        <dbReference type="PROSITE" id="PS51722"/>
    </source>
</evidence>
<dbReference type="Proteomes" id="UP000075391">
    <property type="component" value="Unassembled WGS sequence"/>
</dbReference>
<feature type="binding site" evidence="7">
    <location>
        <begin position="140"/>
        <end position="143"/>
    </location>
    <ligand>
        <name>GTP</name>
        <dbReference type="ChEBI" id="CHEBI:37565"/>
    </ligand>
</feature>
<evidence type="ECO:0000313" key="11">
    <source>
        <dbReference type="Proteomes" id="UP000075391"/>
    </source>
</evidence>
<keyword evidence="4 7" id="KW-0648">Protein biosynthesis</keyword>
<keyword evidence="5 7" id="KW-0342">GTP-binding</keyword>
<gene>
    <name evidence="7 10" type="primary">fusA</name>
    <name evidence="10" type="ORF">AZI85_07140</name>
</gene>
<dbReference type="FunFam" id="3.40.50.300:FF:000029">
    <property type="entry name" value="Elongation factor G"/>
    <property type="match status" value="1"/>
</dbReference>
<dbReference type="PROSITE" id="PS51722">
    <property type="entry name" value="G_TR_2"/>
    <property type="match status" value="1"/>
</dbReference>
<keyword evidence="2 7" id="KW-0547">Nucleotide-binding</keyword>
<dbReference type="InterPro" id="IPR035647">
    <property type="entry name" value="EFG_III/V"/>
</dbReference>
<feature type="binding site" evidence="7">
    <location>
        <begin position="22"/>
        <end position="29"/>
    </location>
    <ligand>
        <name>GTP</name>
        <dbReference type="ChEBI" id="CHEBI:37565"/>
    </ligand>
</feature>
<dbReference type="Pfam" id="PF00009">
    <property type="entry name" value="GTP_EFTU"/>
    <property type="match status" value="1"/>
</dbReference>
<dbReference type="Pfam" id="PF03144">
    <property type="entry name" value="GTP_EFTU_D2"/>
    <property type="match status" value="1"/>
</dbReference>
<dbReference type="InterPro" id="IPR000640">
    <property type="entry name" value="EFG_V-like"/>
</dbReference>
<dbReference type="Pfam" id="PF14492">
    <property type="entry name" value="EFG_III"/>
    <property type="match status" value="1"/>
</dbReference>
<dbReference type="Gene3D" id="3.30.70.870">
    <property type="entry name" value="Elongation Factor G (Translational Gtpase), domain 3"/>
    <property type="match status" value="1"/>
</dbReference>
<dbReference type="InterPro" id="IPR005225">
    <property type="entry name" value="Small_GTP-bd"/>
</dbReference>
<dbReference type="PANTHER" id="PTHR43261:SF1">
    <property type="entry name" value="RIBOSOME-RELEASING FACTOR 2, MITOCHONDRIAL"/>
    <property type="match status" value="1"/>
</dbReference>
<dbReference type="Gene3D" id="3.30.230.10">
    <property type="match status" value="1"/>
</dbReference>
<dbReference type="RefSeq" id="WP_063244100.1">
    <property type="nucleotide sequence ID" value="NZ_LUKF01000016.1"/>
</dbReference>
<dbReference type="AlphaFoldDB" id="A0A150WG08"/>
<dbReference type="NCBIfam" id="TIGR00231">
    <property type="entry name" value="small_GTP"/>
    <property type="match status" value="1"/>
</dbReference>
<dbReference type="InterPro" id="IPR009022">
    <property type="entry name" value="EFG_III"/>
</dbReference>
<dbReference type="InterPro" id="IPR005517">
    <property type="entry name" value="Transl_elong_EFG/EF2_IV"/>
</dbReference>
<dbReference type="GO" id="GO:0005737">
    <property type="term" value="C:cytoplasm"/>
    <property type="evidence" value="ECO:0007669"/>
    <property type="project" value="UniProtKB-SubCell"/>
</dbReference>
<dbReference type="InterPro" id="IPR004161">
    <property type="entry name" value="EFTu-like_2"/>
</dbReference>
<dbReference type="InterPro" id="IPR027417">
    <property type="entry name" value="P-loop_NTPase"/>
</dbReference>
<dbReference type="SMART" id="SM00838">
    <property type="entry name" value="EFG_C"/>
    <property type="match status" value="1"/>
</dbReference>
<dbReference type="InterPro" id="IPR041095">
    <property type="entry name" value="EFG_II"/>
</dbReference>
<evidence type="ECO:0000256" key="5">
    <source>
        <dbReference type="ARBA" id="ARBA00023134"/>
    </source>
</evidence>
<dbReference type="SUPFAM" id="SSF52540">
    <property type="entry name" value="P-loop containing nucleoside triphosphate hydrolases"/>
    <property type="match status" value="1"/>
</dbReference>
<dbReference type="FunFam" id="2.40.30.10:FF:000006">
    <property type="entry name" value="Elongation factor G"/>
    <property type="match status" value="1"/>
</dbReference>
<dbReference type="InterPro" id="IPR031157">
    <property type="entry name" value="G_TR_CS"/>
</dbReference>
<feature type="binding site" evidence="7">
    <location>
        <begin position="86"/>
        <end position="90"/>
    </location>
    <ligand>
        <name>GTP</name>
        <dbReference type="ChEBI" id="CHEBI:37565"/>
    </ligand>
</feature>